<reference evidence="1 2" key="1">
    <citation type="journal article" date="2019" name="Microbiol. Resour. Announc.">
        <title>Draft Genome Sequence of the Most Traditional epsilon-Poly-l-Lysine Producer, Streptomyces albulus NBRC14147.</title>
        <authorList>
            <person name="Yamanaka K."/>
            <person name="Hamano Y."/>
        </authorList>
    </citation>
    <scope>NUCLEOTIDE SEQUENCE [LARGE SCALE GENOMIC DNA]</scope>
    <source>
        <strain evidence="1 2">NBRC 14147</strain>
    </source>
</reference>
<proteinExistence type="predicted"/>
<organism evidence="1 2">
    <name type="scientific">Streptomyces noursei</name>
    <name type="common">Streptomyces albulus</name>
    <dbReference type="NCBI Taxonomy" id="1971"/>
    <lineage>
        <taxon>Bacteria</taxon>
        <taxon>Bacillati</taxon>
        <taxon>Actinomycetota</taxon>
        <taxon>Actinomycetes</taxon>
        <taxon>Kitasatosporales</taxon>
        <taxon>Streptomycetaceae</taxon>
        <taxon>Streptomyces</taxon>
    </lineage>
</organism>
<comment type="caution">
    <text evidence="1">The sequence shown here is derived from an EMBL/GenBank/DDBJ whole genome shotgun (WGS) entry which is preliminary data.</text>
</comment>
<dbReference type="EMBL" id="BHXC01000001">
    <property type="protein sequence ID" value="GCB87395.1"/>
    <property type="molecule type" value="Genomic_DNA"/>
</dbReference>
<dbReference type="AlphaFoldDB" id="A0A059WLC2"/>
<evidence type="ECO:0000313" key="1">
    <source>
        <dbReference type="EMBL" id="GCB87395.1"/>
    </source>
</evidence>
<dbReference type="RefSeq" id="WP_016578081.1">
    <property type="nucleotide sequence ID" value="NZ_BHXC01000001.1"/>
</dbReference>
<dbReference type="Proteomes" id="UP000288351">
    <property type="component" value="Unassembled WGS sequence"/>
</dbReference>
<protein>
    <submittedName>
        <fullName evidence="1">Uncharacterized protein</fullName>
    </submittedName>
</protein>
<accession>A0A059WLC2</accession>
<evidence type="ECO:0000313" key="2">
    <source>
        <dbReference type="Proteomes" id="UP000288351"/>
    </source>
</evidence>
<sequence>MTSFLAQRAHVHDARLPLGRRHSALRTCITLFAPYGLRATYHHLTLSAAIPRQLEADPDALVRAVDELHQARVLWRVRAEEYAAHRRAEKRAGRRAVPEPRP</sequence>
<name>A0A059WLC2_STRNR</name>
<gene>
    <name evidence="1" type="ORF">SALB_00046</name>
</gene>
<dbReference type="eggNOG" id="ENOG50303J7">
    <property type="taxonomic scope" value="Bacteria"/>
</dbReference>